<evidence type="ECO:0000313" key="1">
    <source>
        <dbReference type="EMBL" id="CAB5226192.1"/>
    </source>
</evidence>
<proteinExistence type="predicted"/>
<accession>A0A6J7XEA9</accession>
<reference evidence="1" key="1">
    <citation type="submission" date="2020-05" db="EMBL/GenBank/DDBJ databases">
        <authorList>
            <person name="Chiriac C."/>
            <person name="Salcher M."/>
            <person name="Ghai R."/>
            <person name="Kavagutti S V."/>
        </authorList>
    </citation>
    <scope>NUCLEOTIDE SEQUENCE</scope>
</reference>
<name>A0A6J7XEA9_9CAUD</name>
<organism evidence="1">
    <name type="scientific">uncultured Caudovirales phage</name>
    <dbReference type="NCBI Taxonomy" id="2100421"/>
    <lineage>
        <taxon>Viruses</taxon>
        <taxon>Duplodnaviria</taxon>
        <taxon>Heunggongvirae</taxon>
        <taxon>Uroviricota</taxon>
        <taxon>Caudoviricetes</taxon>
        <taxon>Peduoviridae</taxon>
        <taxon>Maltschvirus</taxon>
        <taxon>Maltschvirus maltsch</taxon>
    </lineage>
</organism>
<sequence length="131" mass="14726">MKQKMTPFTTHSKQGFTSRDLPYITGNKILVSEYFVKRLGGKGFVYTGGETLDFSQGLKEPTTDTPSYLDLDMVLKTLFDEVEQLKLQNALLAECLAIRGIEIVANKAIYHPIGKTENTLPAFSRYVKSEK</sequence>
<protein>
    <submittedName>
        <fullName evidence="1">Uncharacterized protein</fullName>
    </submittedName>
</protein>
<gene>
    <name evidence="1" type="ORF">UFOVP755_97</name>
</gene>
<dbReference type="EMBL" id="LR798356">
    <property type="protein sequence ID" value="CAB5226192.1"/>
    <property type="molecule type" value="Genomic_DNA"/>
</dbReference>